<dbReference type="Pfam" id="PF03333">
    <property type="entry name" value="PapB"/>
    <property type="match status" value="1"/>
</dbReference>
<dbReference type="GO" id="GO:0006355">
    <property type="term" value="P:regulation of DNA-templated transcription"/>
    <property type="evidence" value="ECO:0007669"/>
    <property type="project" value="InterPro"/>
</dbReference>
<evidence type="ECO:0000313" key="3">
    <source>
        <dbReference type="EMBL" id="MBI6883040.1"/>
    </source>
</evidence>
<protein>
    <submittedName>
        <fullName evidence="3">Adhesion biosynthesis transcriptional regulator</fullName>
    </submittedName>
</protein>
<dbReference type="Proteomes" id="UP000637061">
    <property type="component" value="Unassembled WGS sequence"/>
</dbReference>
<gene>
    <name evidence="3" type="ORF">JEU22_03860</name>
</gene>
<comment type="caution">
    <text evidence="3">The sequence shown here is derived from an EMBL/GenBank/DDBJ whole genome shotgun (WGS) entry which is preliminary data.</text>
</comment>
<evidence type="ECO:0000313" key="4">
    <source>
        <dbReference type="Proteomes" id="UP000637061"/>
    </source>
</evidence>
<proteinExistence type="predicted"/>
<organism evidence="3 4">
    <name type="scientific">Pseudomonas putida</name>
    <name type="common">Arthrobacter siderocapsulatus</name>
    <dbReference type="NCBI Taxonomy" id="303"/>
    <lineage>
        <taxon>Bacteria</taxon>
        <taxon>Pseudomonadati</taxon>
        <taxon>Pseudomonadota</taxon>
        <taxon>Gammaproteobacteria</taxon>
        <taxon>Pseudomonadales</taxon>
        <taxon>Pseudomonadaceae</taxon>
        <taxon>Pseudomonas</taxon>
    </lineage>
</organism>
<dbReference type="EMBL" id="JAEHTE010000002">
    <property type="protein sequence ID" value="MBI6883040.1"/>
    <property type="molecule type" value="Genomic_DNA"/>
</dbReference>
<evidence type="ECO:0000256" key="2">
    <source>
        <dbReference type="ARBA" id="ARBA00023163"/>
    </source>
</evidence>
<evidence type="ECO:0000256" key="1">
    <source>
        <dbReference type="ARBA" id="ARBA00023015"/>
    </source>
</evidence>
<dbReference type="InterPro" id="IPR053721">
    <property type="entry name" value="Fimbrial_Adhesin_Reg"/>
</dbReference>
<reference evidence="3" key="1">
    <citation type="submission" date="2020-12" db="EMBL/GenBank/DDBJ databases">
        <title>Enhanced detection system for hospital associated transmission using whole genome sequencing surveillance.</title>
        <authorList>
            <person name="Harrison L.H."/>
            <person name="Van Tyne D."/>
            <person name="Marsh J.W."/>
            <person name="Griffith M.P."/>
            <person name="Snyder D.J."/>
            <person name="Cooper V.S."/>
            <person name="Mustapha M."/>
        </authorList>
    </citation>
    <scope>NUCLEOTIDE SEQUENCE</scope>
    <source>
        <strain evidence="3">PSB00042</strain>
    </source>
</reference>
<dbReference type="AlphaFoldDB" id="A0A8I1EC25"/>
<keyword evidence="2" id="KW-0804">Transcription</keyword>
<accession>A0A8I1EC25</accession>
<name>A0A8I1EC25_PSEPU</name>
<dbReference type="RefSeq" id="WP_198746655.1">
    <property type="nucleotide sequence ID" value="NZ_JAEHTE010000002.1"/>
</dbReference>
<dbReference type="Gene3D" id="1.10.10.2690">
    <property type="match status" value="1"/>
</dbReference>
<sequence>MNTNINTAGGFSLEHFHMLLVGTSVRGAEVKKALEEHLVRGTAKGVSCKMYGANFSQFSVRLATILDEHDRVSRMVKFYVPQHVVLPVQTACAA</sequence>
<keyword evidence="1" id="KW-0805">Transcription regulation</keyword>
<dbReference type="InterPro" id="IPR004356">
    <property type="entry name" value="Adhesin_operon_reg_prot"/>
</dbReference>